<gene>
    <name evidence="1" type="ORF">L916_12793</name>
</gene>
<accession>W2ILN0</accession>
<sequence>MTISLGLSMAAVKYMQVQCTLANVAPRDGPQGIRQVLEMVPKACISLDCLMNGTAAWTMVNCKTASSAESRFGWLAELQADKFQDKLNQHSGEQSALNCASRVQMS</sequence>
<name>W2ILN0_PHYNI</name>
<dbReference type="EMBL" id="KI674137">
    <property type="protein sequence ID" value="ETL35036.1"/>
    <property type="molecule type" value="Genomic_DNA"/>
</dbReference>
<evidence type="ECO:0000313" key="1">
    <source>
        <dbReference type="EMBL" id="ETL35036.1"/>
    </source>
</evidence>
<dbReference type="VEuPathDB" id="FungiDB:PPTG_21239"/>
<dbReference type="AlphaFoldDB" id="W2ILN0"/>
<organism evidence="1">
    <name type="scientific">Phytophthora nicotianae</name>
    <name type="common">Potato buckeye rot agent</name>
    <name type="synonym">Phytophthora parasitica</name>
    <dbReference type="NCBI Taxonomy" id="4792"/>
    <lineage>
        <taxon>Eukaryota</taxon>
        <taxon>Sar</taxon>
        <taxon>Stramenopiles</taxon>
        <taxon>Oomycota</taxon>
        <taxon>Peronosporomycetes</taxon>
        <taxon>Peronosporales</taxon>
        <taxon>Peronosporaceae</taxon>
        <taxon>Phytophthora</taxon>
    </lineage>
</organism>
<proteinExistence type="predicted"/>
<reference evidence="1" key="1">
    <citation type="submission" date="2013-11" db="EMBL/GenBank/DDBJ databases">
        <title>The Genome Sequence of Phytophthora parasitica CJ05E6.</title>
        <authorList>
            <consortium name="The Broad Institute Genomics Platform"/>
            <person name="Russ C."/>
            <person name="Tyler B."/>
            <person name="Panabieres F."/>
            <person name="Shan W."/>
            <person name="Tripathy S."/>
            <person name="Grunwald N."/>
            <person name="Machado M."/>
            <person name="Johnson C.S."/>
            <person name="Arredondo F."/>
            <person name="Hong C."/>
            <person name="Coffey M."/>
            <person name="Young S.K."/>
            <person name="Zeng Q."/>
            <person name="Gargeya S."/>
            <person name="Fitzgerald M."/>
            <person name="Abouelleil A."/>
            <person name="Alvarado L."/>
            <person name="Chapman S.B."/>
            <person name="Gainer-Dewar J."/>
            <person name="Goldberg J."/>
            <person name="Griggs A."/>
            <person name="Gujja S."/>
            <person name="Hansen M."/>
            <person name="Howarth C."/>
            <person name="Imamovic A."/>
            <person name="Ireland A."/>
            <person name="Larimer J."/>
            <person name="McCowan C."/>
            <person name="Murphy C."/>
            <person name="Pearson M."/>
            <person name="Poon T.W."/>
            <person name="Priest M."/>
            <person name="Roberts A."/>
            <person name="Saif S."/>
            <person name="Shea T."/>
            <person name="Sykes S."/>
            <person name="Wortman J."/>
            <person name="Nusbaum C."/>
            <person name="Birren B."/>
        </authorList>
    </citation>
    <scope>NUCLEOTIDE SEQUENCE [LARGE SCALE GENOMIC DNA]</scope>
    <source>
        <strain evidence="1">CJ05E6</strain>
    </source>
</reference>
<protein>
    <submittedName>
        <fullName evidence="1">Uncharacterized protein</fullName>
    </submittedName>
</protein>
<dbReference type="Proteomes" id="UP000053864">
    <property type="component" value="Unassembled WGS sequence"/>
</dbReference>